<gene>
    <name evidence="7" type="ORF">LOD99_13670</name>
</gene>
<dbReference type="Gene3D" id="3.30.160.60">
    <property type="entry name" value="Classic Zinc Finger"/>
    <property type="match status" value="1"/>
</dbReference>
<dbReference type="InterPro" id="IPR018022">
    <property type="entry name" value="IPT"/>
</dbReference>
<dbReference type="Pfam" id="PF12874">
    <property type="entry name" value="zf-met"/>
    <property type="match status" value="1"/>
</dbReference>
<dbReference type="GO" id="GO:0006400">
    <property type="term" value="P:tRNA modification"/>
    <property type="evidence" value="ECO:0007669"/>
    <property type="project" value="TreeGrafter"/>
</dbReference>
<keyword evidence="8" id="KW-1185">Reference proteome</keyword>
<dbReference type="SUPFAM" id="SSF57667">
    <property type="entry name" value="beta-beta-alpha zinc fingers"/>
    <property type="match status" value="1"/>
</dbReference>
<sequence length="441" mass="51119">MVSKLPHKLVVILGSTGTGKTDLSLRIAQKFNGEIVNADSMQIYKSLDILTNKPTQLEFDTCRHHLFNVFNPNEQCNVFEFQRMALSLIDQIYSRGNLPVLVGGTHCYIDSVIFHYLISNKQQTTESMSVASSSELFKLDSGDQNLNYPLLMEIDPISATRIHPNDSRKTIRALEVFYQTGRKLSEHISEQKQESGIDSPTGPLRFEDSCVIWLDCERAVLYNRLDKRVDKMNERGLLQEVKEFYVNEYLKSSEEMKSRGLLQSIGFKEWLPYLEEWHNGRAISSELESTCIQKLKQRSRNYARSQLAWIRNRYLIKRGEREISRFYKLDTTDLLNWEDNVGRLSDKIVSAYMRDELPKDVISVTHTPATTNNKSYNFCDRCQIVLIGDKTLQSHLKSRRHSKRGTKLKRLQNLLLQQQIKKHFEPPENQGDILSDVKSLF</sequence>
<evidence type="ECO:0000259" key="6">
    <source>
        <dbReference type="Pfam" id="PF12874"/>
    </source>
</evidence>
<dbReference type="GO" id="GO:0052381">
    <property type="term" value="F:tRNA dimethylallyltransferase activity"/>
    <property type="evidence" value="ECO:0007669"/>
    <property type="project" value="InterPro"/>
</dbReference>
<dbReference type="InterPro" id="IPR013087">
    <property type="entry name" value="Znf_C2H2_type"/>
</dbReference>
<proteinExistence type="inferred from homology"/>
<dbReference type="NCBIfam" id="TIGR00174">
    <property type="entry name" value="miaA"/>
    <property type="match status" value="1"/>
</dbReference>
<feature type="domain" description="C2H2-type" evidence="6">
    <location>
        <begin position="378"/>
        <end position="401"/>
    </location>
</feature>
<dbReference type="PANTHER" id="PTHR11088:SF89">
    <property type="entry name" value="TRNA DIMETHYLALLYLTRANSFERASE"/>
    <property type="match status" value="1"/>
</dbReference>
<dbReference type="Gene3D" id="1.10.20.140">
    <property type="match status" value="1"/>
</dbReference>
<keyword evidence="2 5" id="KW-0808">Transferase</keyword>
<evidence type="ECO:0000256" key="2">
    <source>
        <dbReference type="ARBA" id="ARBA00022679"/>
    </source>
</evidence>
<dbReference type="PANTHER" id="PTHR11088">
    <property type="entry name" value="TRNA DIMETHYLALLYLTRANSFERASE"/>
    <property type="match status" value="1"/>
</dbReference>
<evidence type="ECO:0000313" key="8">
    <source>
        <dbReference type="Proteomes" id="UP001165289"/>
    </source>
</evidence>
<dbReference type="Gene3D" id="3.40.50.300">
    <property type="entry name" value="P-loop containing nucleotide triphosphate hydrolases"/>
    <property type="match status" value="1"/>
</dbReference>
<dbReference type="AlphaFoldDB" id="A0AAV7KHZ6"/>
<reference evidence="7 8" key="1">
    <citation type="journal article" date="2023" name="BMC Biol.">
        <title>The compact genome of the sponge Oopsacas minuta (Hexactinellida) is lacking key metazoan core genes.</title>
        <authorList>
            <person name="Santini S."/>
            <person name="Schenkelaars Q."/>
            <person name="Jourda C."/>
            <person name="Duchesne M."/>
            <person name="Belahbib H."/>
            <person name="Rocher C."/>
            <person name="Selva M."/>
            <person name="Riesgo A."/>
            <person name="Vervoort M."/>
            <person name="Leys S.P."/>
            <person name="Kodjabachian L."/>
            <person name="Le Bivic A."/>
            <person name="Borchiellini C."/>
            <person name="Claverie J.M."/>
            <person name="Renard E."/>
        </authorList>
    </citation>
    <scope>NUCLEOTIDE SEQUENCE [LARGE SCALE GENOMIC DNA]</scope>
    <source>
        <strain evidence="7">SPO-2</strain>
    </source>
</reference>
<dbReference type="InterPro" id="IPR036236">
    <property type="entry name" value="Znf_C2H2_sf"/>
</dbReference>
<accession>A0AAV7KHZ6</accession>
<evidence type="ECO:0000313" key="7">
    <source>
        <dbReference type="EMBL" id="KAI6660947.1"/>
    </source>
</evidence>
<keyword evidence="4 5" id="KW-0067">ATP-binding</keyword>
<keyword evidence="3 5" id="KW-0547">Nucleotide-binding</keyword>
<organism evidence="7 8">
    <name type="scientific">Oopsacas minuta</name>
    <dbReference type="NCBI Taxonomy" id="111878"/>
    <lineage>
        <taxon>Eukaryota</taxon>
        <taxon>Metazoa</taxon>
        <taxon>Porifera</taxon>
        <taxon>Hexactinellida</taxon>
        <taxon>Hexasterophora</taxon>
        <taxon>Lyssacinosida</taxon>
        <taxon>Leucopsacidae</taxon>
        <taxon>Oopsacas</taxon>
    </lineage>
</organism>
<dbReference type="EMBL" id="JAKMXF010000022">
    <property type="protein sequence ID" value="KAI6660947.1"/>
    <property type="molecule type" value="Genomic_DNA"/>
</dbReference>
<evidence type="ECO:0000256" key="4">
    <source>
        <dbReference type="ARBA" id="ARBA00022840"/>
    </source>
</evidence>
<dbReference type="InterPro" id="IPR039657">
    <property type="entry name" value="Dimethylallyltransferase"/>
</dbReference>
<evidence type="ECO:0000256" key="5">
    <source>
        <dbReference type="RuleBase" id="RU003785"/>
    </source>
</evidence>
<dbReference type="InterPro" id="IPR027417">
    <property type="entry name" value="P-loop_NTPase"/>
</dbReference>
<dbReference type="GO" id="GO:0005739">
    <property type="term" value="C:mitochondrion"/>
    <property type="evidence" value="ECO:0007669"/>
    <property type="project" value="TreeGrafter"/>
</dbReference>
<dbReference type="SUPFAM" id="SSF52540">
    <property type="entry name" value="P-loop containing nucleoside triphosphate hydrolases"/>
    <property type="match status" value="2"/>
</dbReference>
<evidence type="ECO:0000256" key="1">
    <source>
        <dbReference type="ARBA" id="ARBA00005842"/>
    </source>
</evidence>
<protein>
    <recommendedName>
        <fullName evidence="6">C2H2-type domain-containing protein</fullName>
    </recommendedName>
</protein>
<evidence type="ECO:0000256" key="3">
    <source>
        <dbReference type="ARBA" id="ARBA00022741"/>
    </source>
</evidence>
<comment type="caution">
    <text evidence="7">The sequence shown here is derived from an EMBL/GenBank/DDBJ whole genome shotgun (WGS) entry which is preliminary data.</text>
</comment>
<dbReference type="GO" id="GO:0005524">
    <property type="term" value="F:ATP binding"/>
    <property type="evidence" value="ECO:0007669"/>
    <property type="project" value="UniProtKB-KW"/>
</dbReference>
<dbReference type="Proteomes" id="UP001165289">
    <property type="component" value="Unassembled WGS sequence"/>
</dbReference>
<comment type="similarity">
    <text evidence="1 5">Belongs to the IPP transferase family.</text>
</comment>
<dbReference type="HAMAP" id="MF_00185">
    <property type="entry name" value="IPP_trans"/>
    <property type="match status" value="1"/>
</dbReference>
<name>A0AAV7KHZ6_9METZ</name>
<dbReference type="Pfam" id="PF01715">
    <property type="entry name" value="IPPT"/>
    <property type="match status" value="1"/>
</dbReference>